<evidence type="ECO:0000313" key="2">
    <source>
        <dbReference type="Proteomes" id="UP000831151"/>
    </source>
</evidence>
<keyword evidence="2" id="KW-1185">Reference proteome</keyword>
<dbReference type="Gene3D" id="3.30.300.20">
    <property type="match status" value="1"/>
</dbReference>
<dbReference type="EMBL" id="CP096649">
    <property type="protein sequence ID" value="UQK59251.1"/>
    <property type="molecule type" value="Genomic_DNA"/>
</dbReference>
<protein>
    <submittedName>
        <fullName evidence="1">OsmC family protein</fullName>
    </submittedName>
</protein>
<accession>A0A9E7DJZ6</accession>
<dbReference type="InterPro" id="IPR015946">
    <property type="entry name" value="KH_dom-like_a/b"/>
</dbReference>
<dbReference type="Pfam" id="PF02566">
    <property type="entry name" value="OsmC"/>
    <property type="match status" value="1"/>
</dbReference>
<reference evidence="1" key="1">
    <citation type="submission" date="2022-04" db="EMBL/GenBank/DDBJ databases">
        <title>Complete genome sequences of Ezakiella coagulans and Fenollaria massiliensis.</title>
        <authorList>
            <person name="France M.T."/>
            <person name="Clifford J."/>
            <person name="Narina S."/>
            <person name="Rutt L."/>
            <person name="Ravel J."/>
        </authorList>
    </citation>
    <scope>NUCLEOTIDE SEQUENCE</scope>
    <source>
        <strain evidence="1">C0061C2</strain>
    </source>
</reference>
<dbReference type="SUPFAM" id="SSF82784">
    <property type="entry name" value="OsmC-like"/>
    <property type="match status" value="1"/>
</dbReference>
<name>A0A9E7DJZ6_9FIRM</name>
<sequence length="162" mass="18623">MSSYGNFNSTEEMSRFNFTMRATSNDIKTVNSYGDMAFISTDQELPYDNEKKELSSVEIFLAGILESMMLTIIREAKIKKLSLDEIEAKAEVKTTNPLRTLKVVGVDDAPRIDEIKIKVYYYIDDITKEEADKFMRDALDMDMVYSGVKKGFNISIEFIYEL</sequence>
<dbReference type="RefSeq" id="WP_249242752.1">
    <property type="nucleotide sequence ID" value="NZ_CP096649.1"/>
</dbReference>
<dbReference type="AlphaFoldDB" id="A0A9E7DJZ6"/>
<dbReference type="InterPro" id="IPR036102">
    <property type="entry name" value="OsmC/Ohrsf"/>
</dbReference>
<dbReference type="KEGG" id="fms:M1R53_00865"/>
<dbReference type="Proteomes" id="UP000831151">
    <property type="component" value="Chromosome"/>
</dbReference>
<proteinExistence type="predicted"/>
<evidence type="ECO:0000313" key="1">
    <source>
        <dbReference type="EMBL" id="UQK59251.1"/>
    </source>
</evidence>
<gene>
    <name evidence="1" type="ORF">M1R53_00865</name>
</gene>
<organism evidence="1 2">
    <name type="scientific">Fenollaria massiliensis</name>
    <dbReference type="NCBI Taxonomy" id="938288"/>
    <lineage>
        <taxon>Bacteria</taxon>
        <taxon>Bacillati</taxon>
        <taxon>Bacillota</taxon>
        <taxon>Clostridia</taxon>
        <taxon>Eubacteriales</taxon>
        <taxon>Fenollaria</taxon>
    </lineage>
</organism>
<dbReference type="InterPro" id="IPR003718">
    <property type="entry name" value="OsmC/Ohr_fam"/>
</dbReference>